<dbReference type="PANTHER" id="PTHR30244:SF34">
    <property type="entry name" value="DTDP-4-AMINO-4,6-DIDEOXYGALACTOSE TRANSAMINASE"/>
    <property type="match status" value="1"/>
</dbReference>
<dbReference type="GO" id="GO:0008483">
    <property type="term" value="F:transaminase activity"/>
    <property type="evidence" value="ECO:0007669"/>
    <property type="project" value="UniProtKB-KW"/>
</dbReference>
<dbReference type="GO" id="GO:0030170">
    <property type="term" value="F:pyridoxal phosphate binding"/>
    <property type="evidence" value="ECO:0007669"/>
    <property type="project" value="TreeGrafter"/>
</dbReference>
<dbReference type="GO" id="GO:0000271">
    <property type="term" value="P:polysaccharide biosynthetic process"/>
    <property type="evidence" value="ECO:0007669"/>
    <property type="project" value="TreeGrafter"/>
</dbReference>
<reference evidence="4 5" key="1">
    <citation type="submission" date="2018-02" db="EMBL/GenBank/DDBJ databases">
        <title>Insights into the biology of acidophilic members of the Acidiferrobacteraceae family derived from comparative genomic analyses.</title>
        <authorList>
            <person name="Issotta F."/>
            <person name="Thyssen C."/>
            <person name="Mena C."/>
            <person name="Moya A."/>
            <person name="Bellenberg S."/>
            <person name="Sproer C."/>
            <person name="Covarrubias P.C."/>
            <person name="Sand W."/>
            <person name="Quatrini R."/>
            <person name="Vera M."/>
        </authorList>
    </citation>
    <scope>NUCLEOTIDE SEQUENCE [LARGE SCALE GENOMIC DNA]</scope>
    <source>
        <strain evidence="5">m-1</strain>
    </source>
</reference>
<dbReference type="InterPro" id="IPR015422">
    <property type="entry name" value="PyrdxlP-dep_Trfase_small"/>
</dbReference>
<dbReference type="PIRSF" id="PIRSF000390">
    <property type="entry name" value="PLP_StrS"/>
    <property type="match status" value="1"/>
</dbReference>
<evidence type="ECO:0000256" key="3">
    <source>
        <dbReference type="RuleBase" id="RU004508"/>
    </source>
</evidence>
<dbReference type="Gene3D" id="3.40.640.10">
    <property type="entry name" value="Type I PLP-dependent aspartate aminotransferase-like (Major domain)"/>
    <property type="match status" value="1"/>
</dbReference>
<comment type="similarity">
    <text evidence="2 3">Belongs to the DegT/DnrJ/EryC1 family.</text>
</comment>
<keyword evidence="5" id="KW-1185">Reference proteome</keyword>
<evidence type="ECO:0000256" key="2">
    <source>
        <dbReference type="ARBA" id="ARBA00037999"/>
    </source>
</evidence>
<evidence type="ECO:0000313" key="5">
    <source>
        <dbReference type="Proteomes" id="UP000253250"/>
    </source>
</evidence>
<dbReference type="Pfam" id="PF01041">
    <property type="entry name" value="DegT_DnrJ_EryC1"/>
    <property type="match status" value="1"/>
</dbReference>
<dbReference type="SUPFAM" id="SSF53383">
    <property type="entry name" value="PLP-dependent transferases"/>
    <property type="match status" value="1"/>
</dbReference>
<evidence type="ECO:0000256" key="1">
    <source>
        <dbReference type="ARBA" id="ARBA00022898"/>
    </source>
</evidence>
<gene>
    <name evidence="4" type="ORF">C4900_00905</name>
</gene>
<sequence length="388" mass="43104">MSDFEGDFLPFSRPTLSEEAIAEVVACLRSGWITTGPRVKRFEEALKAYTGGAFALALSSATAGLHLTLAALRLVPGEEVITSPMTFAATLNTIVIAGGRPVLVDVERDGYNIDVGRIEAAITPRTRAIVPVHFAGVPVDLDPLYALAHRHGLRVIEDAAHAIGAEYKDRRIGAFGDTQVFSFHPNKNITTGEGGAVMTSDEGLAADVALARFHGMDREAWNRFGKQGSAHYEIIAPGFKYNMMDMQAALGLHQLPALDDFIRRRTELAERYRKHLADWPQWELPAAPRYDHRPAWHLFAPLLNVEAAGMDRERFMAEMKARNIGTAIHYRAAHLYPYYRDRYGYRLGDFPRAERISERIVSLPLFPAMTDADQDRVIAAMADVFARA</sequence>
<protein>
    <submittedName>
        <fullName evidence="4">DegT/DnrJ/EryC1/StrS aminotransferase family protein</fullName>
    </submittedName>
</protein>
<dbReference type="Gene3D" id="3.90.1150.10">
    <property type="entry name" value="Aspartate Aminotransferase, domain 1"/>
    <property type="match status" value="1"/>
</dbReference>
<keyword evidence="4" id="KW-0032">Aminotransferase</keyword>
<accession>A0A1C2G207</accession>
<dbReference type="RefSeq" id="WP_065970164.1">
    <property type="nucleotide sequence ID" value="NZ_CP080624.1"/>
</dbReference>
<comment type="caution">
    <text evidence="4">The sequence shown here is derived from an EMBL/GenBank/DDBJ whole genome shotgun (WGS) entry which is preliminary data.</text>
</comment>
<dbReference type="InterPro" id="IPR015424">
    <property type="entry name" value="PyrdxlP-dep_Trfase"/>
</dbReference>
<dbReference type="OrthoDB" id="9804264at2"/>
<dbReference type="AlphaFoldDB" id="A0A1C2G207"/>
<dbReference type="EMBL" id="PSYR01000001">
    <property type="protein sequence ID" value="RCN58392.1"/>
    <property type="molecule type" value="Genomic_DNA"/>
</dbReference>
<keyword evidence="4" id="KW-0808">Transferase</keyword>
<dbReference type="STRING" id="163359.A9R16_11330"/>
<evidence type="ECO:0000313" key="4">
    <source>
        <dbReference type="EMBL" id="RCN58392.1"/>
    </source>
</evidence>
<proteinExistence type="inferred from homology"/>
<dbReference type="CDD" id="cd00616">
    <property type="entry name" value="AHBA_syn"/>
    <property type="match status" value="1"/>
</dbReference>
<dbReference type="InterPro" id="IPR015421">
    <property type="entry name" value="PyrdxlP-dep_Trfase_major"/>
</dbReference>
<name>A0A1C2G207_9GAMM</name>
<dbReference type="PANTHER" id="PTHR30244">
    <property type="entry name" value="TRANSAMINASE"/>
    <property type="match status" value="1"/>
</dbReference>
<organism evidence="4 5">
    <name type="scientific">Acidiferrobacter thiooxydans</name>
    <dbReference type="NCBI Taxonomy" id="163359"/>
    <lineage>
        <taxon>Bacteria</taxon>
        <taxon>Pseudomonadati</taxon>
        <taxon>Pseudomonadota</taxon>
        <taxon>Gammaproteobacteria</taxon>
        <taxon>Acidiferrobacterales</taxon>
        <taxon>Acidiferrobacteraceae</taxon>
        <taxon>Acidiferrobacter</taxon>
    </lineage>
</organism>
<dbReference type="Proteomes" id="UP000253250">
    <property type="component" value="Unassembled WGS sequence"/>
</dbReference>
<keyword evidence="1 3" id="KW-0663">Pyridoxal phosphate</keyword>
<dbReference type="InterPro" id="IPR000653">
    <property type="entry name" value="DegT/StrS_aminotransferase"/>
</dbReference>